<name>A0A143YD13_9LACT</name>
<proteinExistence type="predicted"/>
<keyword evidence="2" id="KW-1185">Reference proteome</keyword>
<reference evidence="1 2" key="1">
    <citation type="submission" date="2016-02" db="EMBL/GenBank/DDBJ databases">
        <authorList>
            <person name="Wen L."/>
            <person name="He K."/>
            <person name="Yang H."/>
        </authorList>
    </citation>
    <scope>NUCLEOTIDE SEQUENCE [LARGE SCALE GENOMIC DNA]</scope>
    <source>
        <strain evidence="1">Trichococcus palustris</strain>
    </source>
</reference>
<accession>A0A143YD13</accession>
<protein>
    <submittedName>
        <fullName evidence="1">Uncharacterized protein</fullName>
    </submittedName>
</protein>
<dbReference type="AlphaFoldDB" id="A0A143YD13"/>
<dbReference type="EMBL" id="FJNE01000002">
    <property type="protein sequence ID" value="CZQ85841.1"/>
    <property type="molecule type" value="Genomic_DNA"/>
</dbReference>
<evidence type="ECO:0000313" key="1">
    <source>
        <dbReference type="EMBL" id="CZQ85841.1"/>
    </source>
</evidence>
<dbReference type="STRING" id="140314.SAMN04488076_101174"/>
<gene>
    <name evidence="1" type="ORF">Tpal_690</name>
</gene>
<dbReference type="Proteomes" id="UP000242754">
    <property type="component" value="Unassembled WGS sequence"/>
</dbReference>
<sequence>MNVLGKAGPNLIFAGNFRTFASLLPRNAPKPKSRETLTTTVFHGFKILYPLYNENSADTLACQRSFAIIF</sequence>
<organism evidence="1 2">
    <name type="scientific">Trichococcus palustris</name>
    <dbReference type="NCBI Taxonomy" id="140314"/>
    <lineage>
        <taxon>Bacteria</taxon>
        <taxon>Bacillati</taxon>
        <taxon>Bacillota</taxon>
        <taxon>Bacilli</taxon>
        <taxon>Lactobacillales</taxon>
        <taxon>Carnobacteriaceae</taxon>
        <taxon>Trichococcus</taxon>
    </lineage>
</organism>
<evidence type="ECO:0000313" key="2">
    <source>
        <dbReference type="Proteomes" id="UP000242754"/>
    </source>
</evidence>